<feature type="region of interest" description="Disordered" evidence="1">
    <location>
        <begin position="1"/>
        <end position="91"/>
    </location>
</feature>
<evidence type="ECO:0000313" key="4">
    <source>
        <dbReference type="Proteomes" id="UP000008066"/>
    </source>
</evidence>
<dbReference type="OrthoDB" id="1749473at2759"/>
<dbReference type="AlphaFoldDB" id="G0S5V7"/>
<dbReference type="eggNOG" id="ENOG502S4CD">
    <property type="taxonomic scope" value="Eukaryota"/>
</dbReference>
<feature type="region of interest" description="Disordered" evidence="1">
    <location>
        <begin position="519"/>
        <end position="643"/>
    </location>
</feature>
<feature type="region of interest" description="Disordered" evidence="1">
    <location>
        <begin position="194"/>
        <end position="226"/>
    </location>
</feature>
<feature type="compositionally biased region" description="Basic and acidic residues" evidence="1">
    <location>
        <begin position="36"/>
        <end position="67"/>
    </location>
</feature>
<feature type="compositionally biased region" description="Polar residues" evidence="1">
    <location>
        <begin position="527"/>
        <end position="540"/>
    </location>
</feature>
<feature type="compositionally biased region" description="Pro residues" evidence="1">
    <location>
        <begin position="1"/>
        <end position="10"/>
    </location>
</feature>
<gene>
    <name evidence="3" type="ORF">CTHT_0033780</name>
</gene>
<feature type="region of interest" description="Disordered" evidence="1">
    <location>
        <begin position="469"/>
        <end position="488"/>
    </location>
</feature>
<dbReference type="GeneID" id="18257416"/>
<organism evidence="4">
    <name type="scientific">Chaetomium thermophilum (strain DSM 1495 / CBS 144.50 / IMI 039719)</name>
    <name type="common">Thermochaetoides thermophila</name>
    <dbReference type="NCBI Taxonomy" id="759272"/>
    <lineage>
        <taxon>Eukaryota</taxon>
        <taxon>Fungi</taxon>
        <taxon>Dikarya</taxon>
        <taxon>Ascomycota</taxon>
        <taxon>Pezizomycotina</taxon>
        <taxon>Sordariomycetes</taxon>
        <taxon>Sordariomycetidae</taxon>
        <taxon>Sordariales</taxon>
        <taxon>Chaetomiaceae</taxon>
        <taxon>Thermochaetoides</taxon>
    </lineage>
</organism>
<feature type="compositionally biased region" description="Basic and acidic residues" evidence="1">
    <location>
        <begin position="352"/>
        <end position="363"/>
    </location>
</feature>
<feature type="compositionally biased region" description="Pro residues" evidence="1">
    <location>
        <begin position="797"/>
        <end position="828"/>
    </location>
</feature>
<feature type="compositionally biased region" description="Pro residues" evidence="1">
    <location>
        <begin position="769"/>
        <end position="787"/>
    </location>
</feature>
<feature type="domain" description="PH" evidence="2">
    <location>
        <begin position="238"/>
        <end position="340"/>
    </location>
</feature>
<dbReference type="EMBL" id="GL988041">
    <property type="protein sequence ID" value="EGS21519.1"/>
    <property type="molecule type" value="Genomic_DNA"/>
</dbReference>
<dbReference type="KEGG" id="cthr:CTHT_0033780"/>
<feature type="compositionally biased region" description="Low complexity" evidence="1">
    <location>
        <begin position="15"/>
        <end position="30"/>
    </location>
</feature>
<dbReference type="PROSITE" id="PS50003">
    <property type="entry name" value="PH_DOMAIN"/>
    <property type="match status" value="1"/>
</dbReference>
<dbReference type="OMA" id="TVQACVF"/>
<keyword evidence="4" id="KW-1185">Reference proteome</keyword>
<dbReference type="HOGENOM" id="CLU_009124_1_0_1"/>
<evidence type="ECO:0000259" key="2">
    <source>
        <dbReference type="PROSITE" id="PS50003"/>
    </source>
</evidence>
<feature type="compositionally biased region" description="Polar residues" evidence="1">
    <location>
        <begin position="616"/>
        <end position="634"/>
    </location>
</feature>
<evidence type="ECO:0000313" key="3">
    <source>
        <dbReference type="EMBL" id="EGS21519.1"/>
    </source>
</evidence>
<feature type="compositionally biased region" description="Polar residues" evidence="1">
    <location>
        <begin position="741"/>
        <end position="765"/>
    </location>
</feature>
<reference evidence="3 4" key="1">
    <citation type="journal article" date="2011" name="Cell">
        <title>Insight into structure and assembly of the nuclear pore complex by utilizing the genome of a eukaryotic thermophile.</title>
        <authorList>
            <person name="Amlacher S."/>
            <person name="Sarges P."/>
            <person name="Flemming D."/>
            <person name="van Noort V."/>
            <person name="Kunze R."/>
            <person name="Devos D.P."/>
            <person name="Arumugam M."/>
            <person name="Bork P."/>
            <person name="Hurt E."/>
        </authorList>
    </citation>
    <scope>NUCLEOTIDE SEQUENCE [LARGE SCALE GENOMIC DNA]</scope>
    <source>
        <strain evidence="4">DSM 1495 / CBS 144.50 / IMI 039719</strain>
    </source>
</reference>
<protein>
    <recommendedName>
        <fullName evidence="2">PH domain-containing protein</fullName>
    </recommendedName>
</protein>
<evidence type="ECO:0000256" key="1">
    <source>
        <dbReference type="SAM" id="MobiDB-lite"/>
    </source>
</evidence>
<name>G0S5V7_CHATD</name>
<dbReference type="STRING" id="759272.G0S5V7"/>
<feature type="region of interest" description="Disordered" evidence="1">
    <location>
        <begin position="394"/>
        <end position="436"/>
    </location>
</feature>
<accession>G0S5V7</accession>
<dbReference type="InterPro" id="IPR001849">
    <property type="entry name" value="PH_domain"/>
</dbReference>
<feature type="region of interest" description="Disordered" evidence="1">
    <location>
        <begin position="346"/>
        <end position="378"/>
    </location>
</feature>
<feature type="region of interest" description="Disordered" evidence="1">
    <location>
        <begin position="686"/>
        <end position="844"/>
    </location>
</feature>
<dbReference type="Proteomes" id="UP000008066">
    <property type="component" value="Unassembled WGS sequence"/>
</dbReference>
<feature type="compositionally biased region" description="Basic and acidic residues" evidence="1">
    <location>
        <begin position="399"/>
        <end position="417"/>
    </location>
</feature>
<proteinExistence type="predicted"/>
<dbReference type="RefSeq" id="XP_006693815.1">
    <property type="nucleotide sequence ID" value="XM_006693752.1"/>
</dbReference>
<sequence>MPDPQPPAPFLGPVSAGSSQPESSQSQSSHYSRRARPPDPRSDMGDAEKVPLKLDVGEKAHKRESRLGLRSLFARGRGGLDVRDPSQKSSGLRASLAELSWPYSSHHAQGHRSELSLPTVPKSPLPGQNLRHKKSASAVRTQSTTDGLAAWNPPPLFQAYPQAIKSARLPACTASAETVLRLYNHKSNGSLVGVLSPGTSDIPGESAGSEKTDKPRRKHRRNLSGSTSKFEWTTKEYVLVTSGYLLQYSGEGAFDRLPEKVLQLGKESAAFASDVIPGRHWVIQVSSVVEPERVPTSHSSLRSRFPFRGSEKKYSSTMLMVCESAEDMESWLTTLRRTIENLGGRKILSETGKPKHDDEDPRLKNQASQRTLVVKDPDRFSRVLSPEKRWSRTGTVNLDSHHEHHDDPARDQSRDDTSTLSFISHDGRQLDSLRDSTNRLSYMSSGQRTMLTSTGSSPACSPIRDSFLDLDPPASELPPLEEQKPRPRPNAMAIVNRRQSLQAINHVVEMRIAASQPTGPLAGLLNPSPSDAPSQHTVPNFSMPHGLNKRHSLGKGPQNGPSNPSSPLSPPRVSARRPPPSAIAINPRPLSLVIDQPSPGVSPSIGGQMESEKTESPPSDTPNTLSIPSASLQQEDSDELPQTDAVGLSEDTDLIPNGQPFNNTITEHNVRWPFLELHEIPRCHTSLGTYGGIRETDSRAPMQSMRSRRLSFTSPRDTIGPCPPSDTSQRPRTPSLKPMPRSQQLRANAHYQQQPIVTKPQSMSQLVEGPPPAPPPNRALPLPPVASPPLKQRRAFSPPPPPQPPASAYAVPPPKAPPPNRALPPIPQKLPLRTDLNSPPPGFI</sequence>
<feature type="compositionally biased region" description="Basic and acidic residues" evidence="1">
    <location>
        <begin position="425"/>
        <end position="436"/>
    </location>
</feature>